<feature type="region of interest" description="Disordered" evidence="1">
    <location>
        <begin position="1"/>
        <end position="76"/>
    </location>
</feature>
<dbReference type="AlphaFoldDB" id="A0A1V8THR1"/>
<organism evidence="2 3">
    <name type="scientific">Cryoendolithus antarcticus</name>
    <dbReference type="NCBI Taxonomy" id="1507870"/>
    <lineage>
        <taxon>Eukaryota</taxon>
        <taxon>Fungi</taxon>
        <taxon>Dikarya</taxon>
        <taxon>Ascomycota</taxon>
        <taxon>Pezizomycotina</taxon>
        <taxon>Dothideomycetes</taxon>
        <taxon>Dothideomycetidae</taxon>
        <taxon>Cladosporiales</taxon>
        <taxon>Cladosporiaceae</taxon>
        <taxon>Cryoendolithus</taxon>
    </lineage>
</organism>
<dbReference type="EMBL" id="NAJO01000007">
    <property type="protein sequence ID" value="OQO10917.1"/>
    <property type="molecule type" value="Genomic_DNA"/>
</dbReference>
<dbReference type="Proteomes" id="UP000192596">
    <property type="component" value="Unassembled WGS sequence"/>
</dbReference>
<evidence type="ECO:0000256" key="1">
    <source>
        <dbReference type="SAM" id="MobiDB-lite"/>
    </source>
</evidence>
<feature type="compositionally biased region" description="Low complexity" evidence="1">
    <location>
        <begin position="43"/>
        <end position="60"/>
    </location>
</feature>
<sequence length="291" mass="32275">MEPSSKRRHLNETKTTTSSMQFGVPSDRPNVVFGTPASIKTASPSNNVSSDNSESSPPDVKTSRHDSTSPPSLSWRCVRKPSVPDAIELLRTLPLRADSGVRYAHGKYVVRSASRRGFDVPHCATRIDTVAQLKLNTKLTLRMLAKTASDLENGHASVLDGGMIVIRHLIDFRNRRLALLKEFELITAAQVLMHHLGCKGLLVSNTQLLLNQVGVGASPDIAKMSPSQRKMVEFAMRYDRTRSDSADSKRLAAELQACDGQVLSLRKFMIDYTELWFEEHDHLSNSRAPDP</sequence>
<protein>
    <submittedName>
        <fullName evidence="2">Uncharacterized protein</fullName>
    </submittedName>
</protein>
<dbReference type="InParanoid" id="A0A1V8THR1"/>
<gene>
    <name evidence="2" type="ORF">B0A48_05172</name>
</gene>
<accession>A0A1V8THR1</accession>
<evidence type="ECO:0000313" key="2">
    <source>
        <dbReference type="EMBL" id="OQO10917.1"/>
    </source>
</evidence>
<reference evidence="3" key="1">
    <citation type="submission" date="2017-03" db="EMBL/GenBank/DDBJ databases">
        <title>Genomes of endolithic fungi from Antarctica.</title>
        <authorList>
            <person name="Coleine C."/>
            <person name="Masonjones S."/>
            <person name="Stajich J.E."/>
        </authorList>
    </citation>
    <scope>NUCLEOTIDE SEQUENCE [LARGE SCALE GENOMIC DNA]</scope>
    <source>
        <strain evidence="3">CCFEE 5527</strain>
    </source>
</reference>
<proteinExistence type="predicted"/>
<name>A0A1V8THR1_9PEZI</name>
<keyword evidence="3" id="KW-1185">Reference proteome</keyword>
<evidence type="ECO:0000313" key="3">
    <source>
        <dbReference type="Proteomes" id="UP000192596"/>
    </source>
</evidence>
<comment type="caution">
    <text evidence="2">The sequence shown here is derived from an EMBL/GenBank/DDBJ whole genome shotgun (WGS) entry which is preliminary data.</text>
</comment>